<dbReference type="Proteomes" id="UP000007110">
    <property type="component" value="Unassembled WGS sequence"/>
</dbReference>
<evidence type="ECO:0000313" key="7">
    <source>
        <dbReference type="EnsemblMetazoa" id="XP_030846120"/>
    </source>
</evidence>
<dbReference type="GeneID" id="105439918"/>
<dbReference type="KEGG" id="spu:105439918"/>
<dbReference type="InterPro" id="IPR018184">
    <property type="entry name" value="Integrin_alpha_C_CS"/>
</dbReference>
<keyword evidence="5" id="KW-0812">Transmembrane</keyword>
<dbReference type="InterPro" id="IPR032695">
    <property type="entry name" value="Integrin_dom_sf"/>
</dbReference>
<evidence type="ECO:0000256" key="5">
    <source>
        <dbReference type="SAM" id="Phobius"/>
    </source>
</evidence>
<keyword evidence="5" id="KW-1133">Transmembrane helix</keyword>
<dbReference type="OrthoDB" id="5317514at2759"/>
<keyword evidence="3 5" id="KW-0472">Membrane</keyword>
<evidence type="ECO:0000256" key="4">
    <source>
        <dbReference type="ARBA" id="ARBA00023180"/>
    </source>
</evidence>
<comment type="subcellular location">
    <subcellularLocation>
        <location evidence="1">Membrane</location>
        <topology evidence="1">Single-pass type I membrane protein</topology>
    </subcellularLocation>
</comment>
<keyword evidence="4" id="KW-0325">Glycoprotein</keyword>
<dbReference type="SUPFAM" id="SSF69179">
    <property type="entry name" value="Integrin domains"/>
    <property type="match status" value="1"/>
</dbReference>
<feature type="domain" description="Integrin alpha third immunoglobulin-like" evidence="6">
    <location>
        <begin position="4"/>
        <end position="89"/>
    </location>
</feature>
<evidence type="ECO:0000256" key="1">
    <source>
        <dbReference type="ARBA" id="ARBA00004479"/>
    </source>
</evidence>
<reference evidence="7" key="2">
    <citation type="submission" date="2021-01" db="UniProtKB">
        <authorList>
            <consortium name="EnsemblMetazoa"/>
        </authorList>
    </citation>
    <scope>IDENTIFICATION</scope>
</reference>
<protein>
    <recommendedName>
        <fullName evidence="6">Integrin alpha third immunoglobulin-like domain-containing protein</fullName>
    </recommendedName>
</protein>
<dbReference type="Gene3D" id="1.20.5.930">
    <property type="entry name" value="Bicelle-embedded integrin alpha(iib) transmembrane segment"/>
    <property type="match status" value="1"/>
</dbReference>
<dbReference type="AlphaFoldDB" id="A0A7M7P4A8"/>
<sequence>MTSHHMQCCSLGNCATITCRLDSLLATSTAKGEVVINIKSRIWINTLLEVNLTNLRISSRASAVTKGSYYAIPFDVHPAANYTITTDVSEYVEVDERKKHIPIWIYIVAASVGLLIVILLILILWKIGFFKRKKITPEQRKKMGHSESSRSQKYVPYSYSTCRSFPN</sequence>
<dbReference type="Gene3D" id="2.60.40.1530">
    <property type="entry name" value="ntegrin, alpha v. Chain A, domain 4"/>
    <property type="match status" value="1"/>
</dbReference>
<proteinExistence type="predicted"/>
<dbReference type="InterPro" id="IPR048286">
    <property type="entry name" value="Integrin_alpha_Ig-like_3"/>
</dbReference>
<accession>A0A7M7P4A8</accession>
<feature type="transmembrane region" description="Helical" evidence="5">
    <location>
        <begin position="103"/>
        <end position="125"/>
    </location>
</feature>
<organism evidence="7 8">
    <name type="scientific">Strongylocentrotus purpuratus</name>
    <name type="common">Purple sea urchin</name>
    <dbReference type="NCBI Taxonomy" id="7668"/>
    <lineage>
        <taxon>Eukaryota</taxon>
        <taxon>Metazoa</taxon>
        <taxon>Echinodermata</taxon>
        <taxon>Eleutherozoa</taxon>
        <taxon>Echinozoa</taxon>
        <taxon>Echinoidea</taxon>
        <taxon>Euechinoidea</taxon>
        <taxon>Echinacea</taxon>
        <taxon>Camarodonta</taxon>
        <taxon>Echinidea</taxon>
        <taxon>Strongylocentrotidae</taxon>
        <taxon>Strongylocentrotus</taxon>
    </lineage>
</organism>
<reference evidence="8" key="1">
    <citation type="submission" date="2015-02" db="EMBL/GenBank/DDBJ databases">
        <title>Genome sequencing for Strongylocentrotus purpuratus.</title>
        <authorList>
            <person name="Murali S."/>
            <person name="Liu Y."/>
            <person name="Vee V."/>
            <person name="English A."/>
            <person name="Wang M."/>
            <person name="Skinner E."/>
            <person name="Han Y."/>
            <person name="Muzny D.M."/>
            <person name="Worley K.C."/>
            <person name="Gibbs R.A."/>
        </authorList>
    </citation>
    <scope>NUCLEOTIDE SEQUENCE</scope>
</reference>
<dbReference type="PROSITE" id="PS00242">
    <property type="entry name" value="INTEGRIN_ALPHA"/>
    <property type="match status" value="1"/>
</dbReference>
<dbReference type="Pfam" id="PF20806">
    <property type="entry name" value="Integrin_A_Ig_3"/>
    <property type="match status" value="1"/>
</dbReference>
<dbReference type="GO" id="GO:0007229">
    <property type="term" value="P:integrin-mediated signaling pathway"/>
    <property type="evidence" value="ECO:0007669"/>
    <property type="project" value="UniProtKB-KW"/>
</dbReference>
<keyword evidence="8" id="KW-1185">Reference proteome</keyword>
<keyword evidence="2" id="KW-0401">Integrin</keyword>
<dbReference type="PANTHER" id="PTHR23220">
    <property type="entry name" value="INTEGRIN ALPHA"/>
    <property type="match status" value="1"/>
</dbReference>
<evidence type="ECO:0000256" key="3">
    <source>
        <dbReference type="ARBA" id="ARBA00023136"/>
    </source>
</evidence>
<dbReference type="PANTHER" id="PTHR23220:SF133">
    <property type="entry name" value="INTEGRIN ALPHA-PS2"/>
    <property type="match status" value="1"/>
</dbReference>
<name>A0A7M7P4A8_STRPU</name>
<dbReference type="GO" id="GO:0016020">
    <property type="term" value="C:membrane"/>
    <property type="evidence" value="ECO:0007669"/>
    <property type="project" value="UniProtKB-SubCell"/>
</dbReference>
<evidence type="ECO:0000259" key="6">
    <source>
        <dbReference type="Pfam" id="PF20806"/>
    </source>
</evidence>
<evidence type="ECO:0000256" key="2">
    <source>
        <dbReference type="ARBA" id="ARBA00023037"/>
    </source>
</evidence>
<dbReference type="InParanoid" id="A0A7M7P4A8"/>
<dbReference type="EnsemblMetazoa" id="XM_030990260">
    <property type="protein sequence ID" value="XP_030846120"/>
    <property type="gene ID" value="LOC105439918"/>
</dbReference>
<evidence type="ECO:0000313" key="8">
    <source>
        <dbReference type="Proteomes" id="UP000007110"/>
    </source>
</evidence>
<dbReference type="RefSeq" id="XP_030846120.1">
    <property type="nucleotide sequence ID" value="XM_030990260.1"/>
</dbReference>